<comment type="caution">
    <text evidence="2">The sequence shown here is derived from an EMBL/GenBank/DDBJ whole genome shotgun (WGS) entry which is preliminary data.</text>
</comment>
<dbReference type="EMBL" id="JANIEX010001128">
    <property type="protein sequence ID" value="KAJ3560681.1"/>
    <property type="molecule type" value="Genomic_DNA"/>
</dbReference>
<accession>A0AAD5YL30</accession>
<proteinExistence type="predicted"/>
<dbReference type="Proteomes" id="UP001213000">
    <property type="component" value="Unassembled WGS sequence"/>
</dbReference>
<sequence>MLLAAVYLIFQLTLVYLRVLALRSLGSPVVSSQELGEVTEGRGYLTAEDPLRAWLCHPVSDYLTKDLDPSQTMTVDQSPLSCLDEGMKGDTGKDGGEKEKQERGAMEVDTEALTEAATSSAVTRPRPQTSTKT</sequence>
<feature type="compositionally biased region" description="Basic and acidic residues" evidence="1">
    <location>
        <begin position="85"/>
        <end position="106"/>
    </location>
</feature>
<feature type="compositionally biased region" description="Low complexity" evidence="1">
    <location>
        <begin position="111"/>
        <end position="123"/>
    </location>
</feature>
<feature type="region of interest" description="Disordered" evidence="1">
    <location>
        <begin position="69"/>
        <end position="133"/>
    </location>
</feature>
<keyword evidence="3" id="KW-1185">Reference proteome</keyword>
<evidence type="ECO:0000256" key="1">
    <source>
        <dbReference type="SAM" id="MobiDB-lite"/>
    </source>
</evidence>
<evidence type="ECO:0000313" key="2">
    <source>
        <dbReference type="EMBL" id="KAJ3560681.1"/>
    </source>
</evidence>
<dbReference type="AlphaFoldDB" id="A0AAD5YL30"/>
<name>A0AAD5YL30_9AGAR</name>
<reference evidence="2" key="1">
    <citation type="submission" date="2022-07" db="EMBL/GenBank/DDBJ databases">
        <title>Genome Sequence of Leucocoprinus birnbaumii.</title>
        <authorList>
            <person name="Buettner E."/>
        </authorList>
    </citation>
    <scope>NUCLEOTIDE SEQUENCE</scope>
    <source>
        <strain evidence="2">VT141</strain>
    </source>
</reference>
<evidence type="ECO:0000313" key="3">
    <source>
        <dbReference type="Proteomes" id="UP001213000"/>
    </source>
</evidence>
<organism evidence="2 3">
    <name type="scientific">Leucocoprinus birnbaumii</name>
    <dbReference type="NCBI Taxonomy" id="56174"/>
    <lineage>
        <taxon>Eukaryota</taxon>
        <taxon>Fungi</taxon>
        <taxon>Dikarya</taxon>
        <taxon>Basidiomycota</taxon>
        <taxon>Agaricomycotina</taxon>
        <taxon>Agaricomycetes</taxon>
        <taxon>Agaricomycetidae</taxon>
        <taxon>Agaricales</taxon>
        <taxon>Agaricineae</taxon>
        <taxon>Agaricaceae</taxon>
        <taxon>Leucocoprinus</taxon>
    </lineage>
</organism>
<protein>
    <submittedName>
        <fullName evidence="2">Uncharacterized protein</fullName>
    </submittedName>
</protein>
<gene>
    <name evidence="2" type="ORF">NP233_g10681</name>
</gene>
<feature type="compositionally biased region" description="Polar residues" evidence="1">
    <location>
        <begin position="69"/>
        <end position="80"/>
    </location>
</feature>